<dbReference type="GO" id="GO:0005615">
    <property type="term" value="C:extracellular space"/>
    <property type="evidence" value="ECO:0007669"/>
    <property type="project" value="InterPro"/>
</dbReference>
<reference evidence="6 7" key="2">
    <citation type="journal article" date="2008" name="Bioinformatics">
        <title>Assembly reconciliation.</title>
        <authorList>
            <person name="Zimin A.V."/>
            <person name="Smith D.R."/>
            <person name="Sutton G."/>
            <person name="Yorke J.A."/>
        </authorList>
    </citation>
    <scope>NUCLEOTIDE SEQUENCE [LARGE SCALE GENOMIC DNA]</scope>
    <source>
        <strain evidence="6 7">TSC#14021-0224.01</strain>
    </source>
</reference>
<dbReference type="InterPro" id="IPR023796">
    <property type="entry name" value="Serpin_dom"/>
</dbReference>
<dbReference type="Proteomes" id="UP000008711">
    <property type="component" value="Unassembled WGS sequence"/>
</dbReference>
<evidence type="ECO:0000256" key="1">
    <source>
        <dbReference type="ARBA" id="ARBA00009500"/>
    </source>
</evidence>
<keyword evidence="2" id="KW-0646">Protease inhibitor</keyword>
<organism evidence="6 7">
    <name type="scientific">Drosophila erecta</name>
    <name type="common">Fruit fly</name>
    <dbReference type="NCBI Taxonomy" id="7220"/>
    <lineage>
        <taxon>Eukaryota</taxon>
        <taxon>Metazoa</taxon>
        <taxon>Ecdysozoa</taxon>
        <taxon>Arthropoda</taxon>
        <taxon>Hexapoda</taxon>
        <taxon>Insecta</taxon>
        <taxon>Pterygota</taxon>
        <taxon>Neoptera</taxon>
        <taxon>Endopterygota</taxon>
        <taxon>Diptera</taxon>
        <taxon>Brachycera</taxon>
        <taxon>Muscomorpha</taxon>
        <taxon>Ephydroidea</taxon>
        <taxon>Drosophilidae</taxon>
        <taxon>Drosophila</taxon>
        <taxon>Sophophora</taxon>
    </lineage>
</organism>
<protein>
    <recommendedName>
        <fullName evidence="5">Serpin domain-containing protein</fullName>
    </recommendedName>
</protein>
<dbReference type="PANTHER" id="PTHR11461:SF211">
    <property type="entry name" value="GH10112P-RELATED"/>
    <property type="match status" value="1"/>
</dbReference>
<dbReference type="EMBL" id="CH954177">
    <property type="protein sequence ID" value="EDV59771.1"/>
    <property type="molecule type" value="Genomic_DNA"/>
</dbReference>
<dbReference type="GO" id="GO:0004867">
    <property type="term" value="F:serine-type endopeptidase inhibitor activity"/>
    <property type="evidence" value="ECO:0007669"/>
    <property type="project" value="UniProtKB-KW"/>
</dbReference>
<dbReference type="InterPro" id="IPR023795">
    <property type="entry name" value="Serpin_CS"/>
</dbReference>
<dbReference type="CDD" id="cd19601">
    <property type="entry name" value="serpin42Da-like"/>
    <property type="match status" value="1"/>
</dbReference>
<dbReference type="AlphaFoldDB" id="B3NAL7"/>
<comment type="similarity">
    <text evidence="1 4">Belongs to the serpin family.</text>
</comment>
<proteinExistence type="inferred from homology"/>
<dbReference type="InterPro" id="IPR036186">
    <property type="entry name" value="Serpin_sf"/>
</dbReference>
<name>B3NAL7_DROER</name>
<dbReference type="OrthoDB" id="671595at2759"/>
<dbReference type="InterPro" id="IPR042178">
    <property type="entry name" value="Serpin_sf_1"/>
</dbReference>
<evidence type="ECO:0000313" key="6">
    <source>
        <dbReference type="EMBL" id="EDV59771.1"/>
    </source>
</evidence>
<dbReference type="Gene3D" id="3.30.497.10">
    <property type="entry name" value="Antithrombin, subunit I, domain 2"/>
    <property type="match status" value="1"/>
</dbReference>
<dbReference type="PhylomeDB" id="B3NAL7"/>
<feature type="domain" description="Serpin" evidence="5">
    <location>
        <begin position="15"/>
        <end position="376"/>
    </location>
</feature>
<reference evidence="6 7" key="1">
    <citation type="journal article" date="2007" name="Nature">
        <title>Evolution of genes and genomes on the Drosophila phylogeny.</title>
        <authorList>
            <consortium name="Drosophila 12 Genomes Consortium"/>
            <person name="Clark A.G."/>
            <person name="Eisen M.B."/>
            <person name="Smith D.R."/>
            <person name="Bergman C.M."/>
            <person name="Oliver B."/>
            <person name="Markow T.A."/>
            <person name="Kaufman T.C."/>
            <person name="Kellis M."/>
            <person name="Gelbart W."/>
            <person name="Iyer V.N."/>
            <person name="Pollard D.A."/>
            <person name="Sackton T.B."/>
            <person name="Larracuente A.M."/>
            <person name="Singh N.D."/>
            <person name="Abad J.P."/>
            <person name="Abt D.N."/>
            <person name="Adryan B."/>
            <person name="Aguade M."/>
            <person name="Akashi H."/>
            <person name="Anderson W.W."/>
            <person name="Aquadro C.F."/>
            <person name="Ardell D.H."/>
            <person name="Arguello R."/>
            <person name="Artieri C.G."/>
            <person name="Barbash D.A."/>
            <person name="Barker D."/>
            <person name="Barsanti P."/>
            <person name="Batterham P."/>
            <person name="Batzoglou S."/>
            <person name="Begun D."/>
            <person name="Bhutkar A."/>
            <person name="Blanco E."/>
            <person name="Bosak S.A."/>
            <person name="Bradley R.K."/>
            <person name="Brand A.D."/>
            <person name="Brent M.R."/>
            <person name="Brooks A.N."/>
            <person name="Brown R.H."/>
            <person name="Butlin R.K."/>
            <person name="Caggese C."/>
            <person name="Calvi B.R."/>
            <person name="Bernardo de Carvalho A."/>
            <person name="Caspi A."/>
            <person name="Castrezana S."/>
            <person name="Celniker S.E."/>
            <person name="Chang J.L."/>
            <person name="Chapple C."/>
            <person name="Chatterji S."/>
            <person name="Chinwalla A."/>
            <person name="Civetta A."/>
            <person name="Clifton S.W."/>
            <person name="Comeron J.M."/>
            <person name="Costello J.C."/>
            <person name="Coyne J.A."/>
            <person name="Daub J."/>
            <person name="David R.G."/>
            <person name="Delcher A.L."/>
            <person name="Delehaunty K."/>
            <person name="Do C.B."/>
            <person name="Ebling H."/>
            <person name="Edwards K."/>
            <person name="Eickbush T."/>
            <person name="Evans J.D."/>
            <person name="Filipski A."/>
            <person name="Findeiss S."/>
            <person name="Freyhult E."/>
            <person name="Fulton L."/>
            <person name="Fulton R."/>
            <person name="Garcia A.C."/>
            <person name="Gardiner A."/>
            <person name="Garfield D.A."/>
            <person name="Garvin B.E."/>
            <person name="Gibson G."/>
            <person name="Gilbert D."/>
            <person name="Gnerre S."/>
            <person name="Godfrey J."/>
            <person name="Good R."/>
            <person name="Gotea V."/>
            <person name="Gravely B."/>
            <person name="Greenberg A.J."/>
            <person name="Griffiths-Jones S."/>
            <person name="Gross S."/>
            <person name="Guigo R."/>
            <person name="Gustafson E.A."/>
            <person name="Haerty W."/>
            <person name="Hahn M.W."/>
            <person name="Halligan D.L."/>
            <person name="Halpern A.L."/>
            <person name="Halter G.M."/>
            <person name="Han M.V."/>
            <person name="Heger A."/>
            <person name="Hillier L."/>
            <person name="Hinrichs A.S."/>
            <person name="Holmes I."/>
            <person name="Hoskins R.A."/>
            <person name="Hubisz M.J."/>
            <person name="Hultmark D."/>
            <person name="Huntley M.A."/>
            <person name="Jaffe D.B."/>
            <person name="Jagadeeshan S."/>
            <person name="Jeck W.R."/>
            <person name="Johnson J."/>
            <person name="Jones C.D."/>
            <person name="Jordan W.C."/>
            <person name="Karpen G.H."/>
            <person name="Kataoka E."/>
            <person name="Keightley P.D."/>
            <person name="Kheradpour P."/>
            <person name="Kirkness E.F."/>
            <person name="Koerich L.B."/>
            <person name="Kristiansen K."/>
            <person name="Kudrna D."/>
            <person name="Kulathinal R.J."/>
            <person name="Kumar S."/>
            <person name="Kwok R."/>
            <person name="Lander E."/>
            <person name="Langley C.H."/>
            <person name="Lapoint R."/>
            <person name="Lazzaro B.P."/>
            <person name="Lee S.J."/>
            <person name="Levesque L."/>
            <person name="Li R."/>
            <person name="Lin C.F."/>
            <person name="Lin M.F."/>
            <person name="Lindblad-Toh K."/>
            <person name="Llopart A."/>
            <person name="Long M."/>
            <person name="Low L."/>
            <person name="Lozovsky E."/>
            <person name="Lu J."/>
            <person name="Luo M."/>
            <person name="Machado C.A."/>
            <person name="Makalowski W."/>
            <person name="Marzo M."/>
            <person name="Matsuda M."/>
            <person name="Matzkin L."/>
            <person name="McAllister B."/>
            <person name="McBride C.S."/>
            <person name="McKernan B."/>
            <person name="McKernan K."/>
            <person name="Mendez-Lago M."/>
            <person name="Minx P."/>
            <person name="Mollenhauer M.U."/>
            <person name="Montooth K."/>
            <person name="Mount S.M."/>
            <person name="Mu X."/>
            <person name="Myers E."/>
            <person name="Negre B."/>
            <person name="Newfeld S."/>
            <person name="Nielsen R."/>
            <person name="Noor M.A."/>
            <person name="O'Grady P."/>
            <person name="Pachter L."/>
            <person name="Papaceit M."/>
            <person name="Parisi M.J."/>
            <person name="Parisi M."/>
            <person name="Parts L."/>
            <person name="Pedersen J.S."/>
            <person name="Pesole G."/>
            <person name="Phillippy A.M."/>
            <person name="Ponting C.P."/>
            <person name="Pop M."/>
            <person name="Porcelli D."/>
            <person name="Powell J.R."/>
            <person name="Prohaska S."/>
            <person name="Pruitt K."/>
            <person name="Puig M."/>
            <person name="Quesneville H."/>
            <person name="Ram K.R."/>
            <person name="Rand D."/>
            <person name="Rasmussen M.D."/>
            <person name="Reed L.K."/>
            <person name="Reenan R."/>
            <person name="Reily A."/>
            <person name="Remington K.A."/>
            <person name="Rieger T.T."/>
            <person name="Ritchie M.G."/>
            <person name="Robin C."/>
            <person name="Rogers Y.H."/>
            <person name="Rohde C."/>
            <person name="Rozas J."/>
            <person name="Rubenfield M.J."/>
            <person name="Ruiz A."/>
            <person name="Russo S."/>
            <person name="Salzberg S.L."/>
            <person name="Sanchez-Gracia A."/>
            <person name="Saranga D.J."/>
            <person name="Sato H."/>
            <person name="Schaeffer S.W."/>
            <person name="Schatz M.C."/>
            <person name="Schlenke T."/>
            <person name="Schwartz R."/>
            <person name="Segarra C."/>
            <person name="Singh R.S."/>
            <person name="Sirot L."/>
            <person name="Sirota M."/>
            <person name="Sisneros N.B."/>
            <person name="Smith C.D."/>
            <person name="Smith T.F."/>
            <person name="Spieth J."/>
            <person name="Stage D.E."/>
            <person name="Stark A."/>
            <person name="Stephan W."/>
            <person name="Strausberg R.L."/>
            <person name="Strempel S."/>
            <person name="Sturgill D."/>
            <person name="Sutton G."/>
            <person name="Sutton G.G."/>
            <person name="Tao W."/>
            <person name="Teichmann S."/>
            <person name="Tobari Y.N."/>
            <person name="Tomimura Y."/>
            <person name="Tsolas J.M."/>
            <person name="Valente V.L."/>
            <person name="Venter E."/>
            <person name="Venter J.C."/>
            <person name="Vicario S."/>
            <person name="Vieira F.G."/>
            <person name="Vilella A.J."/>
            <person name="Villasante A."/>
            <person name="Walenz B."/>
            <person name="Wang J."/>
            <person name="Wasserman M."/>
            <person name="Watts T."/>
            <person name="Wilson D."/>
            <person name="Wilson R.K."/>
            <person name="Wing R.A."/>
            <person name="Wolfner M.F."/>
            <person name="Wong A."/>
            <person name="Wong G.K."/>
            <person name="Wu C.I."/>
            <person name="Wu G."/>
            <person name="Yamamoto D."/>
            <person name="Yang H.P."/>
            <person name="Yang S.P."/>
            <person name="Yorke J.A."/>
            <person name="Yoshida K."/>
            <person name="Zdobnov E."/>
            <person name="Zhang P."/>
            <person name="Zhang Y."/>
            <person name="Zimin A.V."/>
            <person name="Baldwin J."/>
            <person name="Abdouelleil A."/>
            <person name="Abdulkadir J."/>
            <person name="Abebe A."/>
            <person name="Abera B."/>
            <person name="Abreu J."/>
            <person name="Acer S.C."/>
            <person name="Aftuck L."/>
            <person name="Alexander A."/>
            <person name="An P."/>
            <person name="Anderson E."/>
            <person name="Anderson S."/>
            <person name="Arachi H."/>
            <person name="Azer M."/>
            <person name="Bachantsang P."/>
            <person name="Barry A."/>
            <person name="Bayul T."/>
            <person name="Berlin A."/>
            <person name="Bessette D."/>
            <person name="Bloom T."/>
            <person name="Blye J."/>
            <person name="Boguslavskiy L."/>
            <person name="Bonnet C."/>
            <person name="Boukhgalter B."/>
            <person name="Bourzgui I."/>
            <person name="Brown A."/>
            <person name="Cahill P."/>
            <person name="Channer S."/>
            <person name="Cheshatsang Y."/>
            <person name="Chuda L."/>
            <person name="Citroen M."/>
            <person name="Collymore A."/>
            <person name="Cooke P."/>
            <person name="Costello M."/>
            <person name="D'Aco K."/>
            <person name="Daza R."/>
            <person name="De Haan G."/>
            <person name="DeGray S."/>
            <person name="DeMaso C."/>
            <person name="Dhargay N."/>
            <person name="Dooley K."/>
            <person name="Dooley E."/>
            <person name="Doricent M."/>
            <person name="Dorje P."/>
            <person name="Dorjee K."/>
            <person name="Dupes A."/>
            <person name="Elong R."/>
            <person name="Falk J."/>
            <person name="Farina A."/>
            <person name="Faro S."/>
            <person name="Ferguson D."/>
            <person name="Fisher S."/>
            <person name="Foley C.D."/>
            <person name="Franke A."/>
            <person name="Friedrich D."/>
            <person name="Gadbois L."/>
            <person name="Gearin G."/>
            <person name="Gearin C.R."/>
            <person name="Giannoukos G."/>
            <person name="Goode T."/>
            <person name="Graham J."/>
            <person name="Grandbois E."/>
            <person name="Grewal S."/>
            <person name="Gyaltsen K."/>
            <person name="Hafez N."/>
            <person name="Hagos B."/>
            <person name="Hall J."/>
            <person name="Henson C."/>
            <person name="Hollinger A."/>
            <person name="Honan T."/>
            <person name="Huard M.D."/>
            <person name="Hughes L."/>
            <person name="Hurhula B."/>
            <person name="Husby M.E."/>
            <person name="Kamat A."/>
            <person name="Kanga B."/>
            <person name="Kashin S."/>
            <person name="Khazanovich D."/>
            <person name="Kisner P."/>
            <person name="Lance K."/>
            <person name="Lara M."/>
            <person name="Lee W."/>
            <person name="Lennon N."/>
            <person name="Letendre F."/>
            <person name="LeVine R."/>
            <person name="Lipovsky A."/>
            <person name="Liu X."/>
            <person name="Liu J."/>
            <person name="Liu S."/>
            <person name="Lokyitsang T."/>
            <person name="Lokyitsang Y."/>
            <person name="Lubonja R."/>
            <person name="Lui A."/>
            <person name="MacDonald P."/>
            <person name="Magnisalis V."/>
            <person name="Maru K."/>
            <person name="Matthews C."/>
            <person name="McCusker W."/>
            <person name="McDonough S."/>
            <person name="Mehta T."/>
            <person name="Meldrim J."/>
            <person name="Meneus L."/>
            <person name="Mihai O."/>
            <person name="Mihalev A."/>
            <person name="Mihova T."/>
            <person name="Mittelman R."/>
            <person name="Mlenga V."/>
            <person name="Montmayeur A."/>
            <person name="Mulrain L."/>
            <person name="Navidi A."/>
            <person name="Naylor J."/>
            <person name="Negash T."/>
            <person name="Nguyen T."/>
            <person name="Nguyen N."/>
            <person name="Nicol R."/>
            <person name="Norbu C."/>
            <person name="Norbu N."/>
            <person name="Novod N."/>
            <person name="O'Neill B."/>
            <person name="Osman S."/>
            <person name="Markiewicz E."/>
            <person name="Oyono O.L."/>
            <person name="Patti C."/>
            <person name="Phunkhang P."/>
            <person name="Pierre F."/>
            <person name="Priest M."/>
            <person name="Raghuraman S."/>
            <person name="Rege F."/>
            <person name="Reyes R."/>
            <person name="Rise C."/>
            <person name="Rogov P."/>
            <person name="Ross K."/>
            <person name="Ryan E."/>
            <person name="Settipalli S."/>
            <person name="Shea T."/>
            <person name="Sherpa N."/>
            <person name="Shi L."/>
            <person name="Shih D."/>
            <person name="Sparrow T."/>
            <person name="Spaulding J."/>
            <person name="Stalker J."/>
            <person name="Stange-Thomann N."/>
            <person name="Stavropoulos S."/>
            <person name="Stone C."/>
            <person name="Strader C."/>
            <person name="Tesfaye S."/>
            <person name="Thomson T."/>
            <person name="Thoulutsang Y."/>
            <person name="Thoulutsang D."/>
            <person name="Topham K."/>
            <person name="Topping I."/>
            <person name="Tsamla T."/>
            <person name="Vassiliev H."/>
            <person name="Vo A."/>
            <person name="Wangchuk T."/>
            <person name="Wangdi T."/>
            <person name="Weiand M."/>
            <person name="Wilkinson J."/>
            <person name="Wilson A."/>
            <person name="Yadav S."/>
            <person name="Young G."/>
            <person name="Yu Q."/>
            <person name="Zembek L."/>
            <person name="Zhong D."/>
            <person name="Zimmer A."/>
            <person name="Zwirko Z."/>
            <person name="Jaffe D.B."/>
            <person name="Alvarez P."/>
            <person name="Brockman W."/>
            <person name="Butler J."/>
            <person name="Chin C."/>
            <person name="Gnerre S."/>
            <person name="Grabherr M."/>
            <person name="Kleber M."/>
            <person name="Mauceli E."/>
            <person name="MacCallum I."/>
        </authorList>
    </citation>
    <scope>NUCLEOTIDE SEQUENCE [LARGE SCALE GENOMIC DNA]</scope>
    <source>
        <strain evidence="6 7">TSC#14021-0224.01</strain>
    </source>
</reference>
<sequence length="381" mass="42316">MRDAEFTQGLEHFALCLHDHLCRANPGQNIIYSPLSIQTSAAMLRMGTAEGSATAKELDEGLRLGGRDVQEVAESFNVVLESYAQCQVLKMVNGLCVMKGLQVDEQFGHIIERKFRSRPMEIDFGSEQAASIINKWVAAQTNNLIKDIIGPRVLTKDSRLCLVNAIHFKGKWSIGFNERDTQEAEFFGSGKPSRVRMMHVCENFFFAVLPRLEATALRMNYSGCNLAMIVILPDEKSNLTRLEKQLTDISLEALSAAMNLEKVDVKIPSFAAEFQQELSQVFMQMGMNRMFSGQAELGGMLKSEKGLFVSKIVHKAFIEVNEVGTEAAAATAVVATFRSMPPPQGSPKVFHANRPFFYAIHDNTHGLLFVGHFVTTKAENS</sequence>
<dbReference type="KEGG" id="der:6541783"/>
<gene>
    <name evidence="6" type="primary">Dere\GG10789</name>
    <name evidence="6" type="synonym">dere_GLEANR_10681</name>
    <name evidence="6" type="synonym">GG10789</name>
    <name evidence="6" type="ORF">Dere_GG10789</name>
</gene>
<accession>B3NAL7</accession>
<evidence type="ECO:0000256" key="4">
    <source>
        <dbReference type="RuleBase" id="RU000411"/>
    </source>
</evidence>
<evidence type="ECO:0000313" key="7">
    <source>
        <dbReference type="Proteomes" id="UP000008711"/>
    </source>
</evidence>
<evidence type="ECO:0000259" key="5">
    <source>
        <dbReference type="SMART" id="SM00093"/>
    </source>
</evidence>
<dbReference type="HOGENOM" id="CLU_023330_0_1_1"/>
<keyword evidence="7" id="KW-1185">Reference proteome</keyword>
<dbReference type="SMART" id="SM00093">
    <property type="entry name" value="SERPIN"/>
    <property type="match status" value="1"/>
</dbReference>
<dbReference type="InterPro" id="IPR042185">
    <property type="entry name" value="Serpin_sf_2"/>
</dbReference>
<dbReference type="OMA" id="AETINSW"/>
<dbReference type="SUPFAM" id="SSF56574">
    <property type="entry name" value="Serpins"/>
    <property type="match status" value="1"/>
</dbReference>
<dbReference type="eggNOG" id="KOG2392">
    <property type="taxonomic scope" value="Eukaryota"/>
</dbReference>
<dbReference type="Pfam" id="PF00079">
    <property type="entry name" value="Serpin"/>
    <property type="match status" value="1"/>
</dbReference>
<evidence type="ECO:0000256" key="3">
    <source>
        <dbReference type="ARBA" id="ARBA00022900"/>
    </source>
</evidence>
<dbReference type="Gene3D" id="2.30.39.10">
    <property type="entry name" value="Alpha-1-antitrypsin, domain 1"/>
    <property type="match status" value="1"/>
</dbReference>
<dbReference type="PROSITE" id="PS00284">
    <property type="entry name" value="SERPIN"/>
    <property type="match status" value="1"/>
</dbReference>
<dbReference type="InterPro" id="IPR000215">
    <property type="entry name" value="Serpin_fam"/>
</dbReference>
<evidence type="ECO:0000256" key="2">
    <source>
        <dbReference type="ARBA" id="ARBA00022690"/>
    </source>
</evidence>
<keyword evidence="3" id="KW-0722">Serine protease inhibitor</keyword>
<dbReference type="PANTHER" id="PTHR11461">
    <property type="entry name" value="SERINE PROTEASE INHIBITOR, SERPIN"/>
    <property type="match status" value="1"/>
</dbReference>